<reference evidence="2" key="1">
    <citation type="submission" date="2025-08" db="UniProtKB">
        <authorList>
            <consortium name="RefSeq"/>
        </authorList>
    </citation>
    <scope>IDENTIFICATION</scope>
    <source>
        <tissue evidence="2">Whole body</tissue>
    </source>
</reference>
<organism evidence="1 2">
    <name type="scientific">Polistes dominula</name>
    <name type="common">European paper wasp</name>
    <name type="synonym">Vespa dominula</name>
    <dbReference type="NCBI Taxonomy" id="743375"/>
    <lineage>
        <taxon>Eukaryota</taxon>
        <taxon>Metazoa</taxon>
        <taxon>Ecdysozoa</taxon>
        <taxon>Arthropoda</taxon>
        <taxon>Hexapoda</taxon>
        <taxon>Insecta</taxon>
        <taxon>Pterygota</taxon>
        <taxon>Neoptera</taxon>
        <taxon>Endopterygota</taxon>
        <taxon>Hymenoptera</taxon>
        <taxon>Apocrita</taxon>
        <taxon>Aculeata</taxon>
        <taxon>Vespoidea</taxon>
        <taxon>Vespidae</taxon>
        <taxon>Polistinae</taxon>
        <taxon>Polistini</taxon>
        <taxon>Polistes</taxon>
    </lineage>
</organism>
<sequence length="139" mass="15880">MQDRIFDVIDLNAEIEKARNTLEAAGNAFQKHATKFDNNEDDLDDNVTLTQKLDRSRKLANLELVPDKSKAKPEIILQWARTQNAEPEITTTTTPRISNGRSRLNSLADAKEFIEDPLDVIAMQPIKRKFLKRKKSVSF</sequence>
<dbReference type="Proteomes" id="UP000694924">
    <property type="component" value="Unplaced"/>
</dbReference>
<dbReference type="RefSeq" id="XP_015177830.1">
    <property type="nucleotide sequence ID" value="XM_015322344.1"/>
</dbReference>
<name>A0ABM1IC93_POLDO</name>
<evidence type="ECO:0000313" key="1">
    <source>
        <dbReference type="Proteomes" id="UP000694924"/>
    </source>
</evidence>
<gene>
    <name evidence="2" type="primary">LOC107067122</name>
</gene>
<dbReference type="GeneID" id="107067122"/>
<protein>
    <submittedName>
        <fullName evidence="2">Uncharacterized protein LOC107067122</fullName>
    </submittedName>
</protein>
<accession>A0ABM1IC93</accession>
<keyword evidence="1" id="KW-1185">Reference proteome</keyword>
<proteinExistence type="predicted"/>
<evidence type="ECO:0000313" key="2">
    <source>
        <dbReference type="RefSeq" id="XP_015177830.1"/>
    </source>
</evidence>